<sequence>MPLLQFFHDQLLYQRYLITAGEVWRLWTGNVVHTNHWHLLLNLAGLWLLVFIAPSPERKRIQLLHIVWLATCVGAGLWFMSTGVIWYMGFSGILYGLFILSGIRLLLQGDWLMAAVFLVGIGGKTLLDWSQGGASPSAALIEAPVIYAAHLYGMIGGALLSIPALRSHLRQS</sequence>
<evidence type="ECO:0000256" key="4">
    <source>
        <dbReference type="ARBA" id="ARBA00023136"/>
    </source>
</evidence>
<feature type="transmembrane region" description="Helical" evidence="5">
    <location>
        <begin position="36"/>
        <end position="54"/>
    </location>
</feature>
<dbReference type="EMBL" id="MTEJ01000234">
    <property type="protein sequence ID" value="OQX06699.1"/>
    <property type="molecule type" value="Genomic_DNA"/>
</dbReference>
<dbReference type="Proteomes" id="UP000192491">
    <property type="component" value="Unassembled WGS sequence"/>
</dbReference>
<dbReference type="GO" id="GO:0016020">
    <property type="term" value="C:membrane"/>
    <property type="evidence" value="ECO:0007669"/>
    <property type="project" value="UniProtKB-SubCell"/>
</dbReference>
<dbReference type="Gene3D" id="1.20.1540.10">
    <property type="entry name" value="Rhomboid-like"/>
    <property type="match status" value="1"/>
</dbReference>
<reference evidence="7 8" key="1">
    <citation type="submission" date="2017-01" db="EMBL/GenBank/DDBJ databases">
        <title>Novel large sulfur bacteria in the metagenomes of groundwater-fed chemosynthetic microbial mats in the Lake Huron basin.</title>
        <authorList>
            <person name="Sharrar A.M."/>
            <person name="Flood B.E."/>
            <person name="Bailey J.V."/>
            <person name="Jones D.S."/>
            <person name="Biddanda B."/>
            <person name="Ruberg S.A."/>
            <person name="Marcus D.N."/>
            <person name="Dick G.J."/>
        </authorList>
    </citation>
    <scope>NUCLEOTIDE SEQUENCE [LARGE SCALE GENOMIC DNA]</scope>
    <source>
        <strain evidence="7">A8</strain>
    </source>
</reference>
<accession>A0A1Y1QIT0</accession>
<dbReference type="NCBIfam" id="TIGR03902">
    <property type="entry name" value="rhom_GG_sort"/>
    <property type="match status" value="1"/>
</dbReference>
<keyword evidence="4 5" id="KW-0472">Membrane</keyword>
<comment type="caution">
    <text evidence="7">The sequence shown here is derived from an EMBL/GenBank/DDBJ whole genome shotgun (WGS) entry which is preliminary data.</text>
</comment>
<keyword evidence="2 5" id="KW-0812">Transmembrane</keyword>
<dbReference type="InterPro" id="IPR022764">
    <property type="entry name" value="Peptidase_S54_rhomboid_dom"/>
</dbReference>
<evidence type="ECO:0000256" key="5">
    <source>
        <dbReference type="SAM" id="Phobius"/>
    </source>
</evidence>
<evidence type="ECO:0000313" key="7">
    <source>
        <dbReference type="EMBL" id="OQX06699.1"/>
    </source>
</evidence>
<feature type="transmembrane region" description="Helical" evidence="5">
    <location>
        <begin position="61"/>
        <end position="79"/>
    </location>
</feature>
<organism evidence="7 8">
    <name type="scientific">Thiothrix lacustris</name>
    <dbReference type="NCBI Taxonomy" id="525917"/>
    <lineage>
        <taxon>Bacteria</taxon>
        <taxon>Pseudomonadati</taxon>
        <taxon>Pseudomonadota</taxon>
        <taxon>Gammaproteobacteria</taxon>
        <taxon>Thiotrichales</taxon>
        <taxon>Thiotrichaceae</taxon>
        <taxon>Thiothrix</taxon>
    </lineage>
</organism>
<dbReference type="InterPro" id="IPR023826">
    <property type="entry name" value="Rhom-like_SP_proteobac"/>
</dbReference>
<feature type="domain" description="Peptidase S54 rhomboid" evidence="6">
    <location>
        <begin position="21"/>
        <end position="165"/>
    </location>
</feature>
<name>A0A1Y1QIT0_9GAMM</name>
<dbReference type="AlphaFoldDB" id="A0A1Y1QIT0"/>
<dbReference type="SUPFAM" id="SSF144091">
    <property type="entry name" value="Rhomboid-like"/>
    <property type="match status" value="1"/>
</dbReference>
<evidence type="ECO:0000256" key="1">
    <source>
        <dbReference type="ARBA" id="ARBA00004141"/>
    </source>
</evidence>
<evidence type="ECO:0000256" key="2">
    <source>
        <dbReference type="ARBA" id="ARBA00022692"/>
    </source>
</evidence>
<feature type="transmembrane region" description="Helical" evidence="5">
    <location>
        <begin position="85"/>
        <end position="103"/>
    </location>
</feature>
<evidence type="ECO:0000259" key="6">
    <source>
        <dbReference type="Pfam" id="PF01694"/>
    </source>
</evidence>
<evidence type="ECO:0000313" key="8">
    <source>
        <dbReference type="Proteomes" id="UP000192491"/>
    </source>
</evidence>
<feature type="transmembrane region" description="Helical" evidence="5">
    <location>
        <begin position="110"/>
        <end position="127"/>
    </location>
</feature>
<dbReference type="InterPro" id="IPR035952">
    <property type="entry name" value="Rhomboid-like_sf"/>
</dbReference>
<dbReference type="GO" id="GO:0004252">
    <property type="term" value="F:serine-type endopeptidase activity"/>
    <property type="evidence" value="ECO:0007669"/>
    <property type="project" value="InterPro"/>
</dbReference>
<dbReference type="Pfam" id="PF01694">
    <property type="entry name" value="Rhomboid"/>
    <property type="match status" value="1"/>
</dbReference>
<keyword evidence="3 5" id="KW-1133">Transmembrane helix</keyword>
<feature type="transmembrane region" description="Helical" evidence="5">
    <location>
        <begin position="147"/>
        <end position="165"/>
    </location>
</feature>
<protein>
    <submittedName>
        <fullName evidence="7">Rhombosortase</fullName>
    </submittedName>
</protein>
<gene>
    <name evidence="7" type="ORF">BWK73_30225</name>
</gene>
<proteinExistence type="predicted"/>
<evidence type="ECO:0000256" key="3">
    <source>
        <dbReference type="ARBA" id="ARBA00022989"/>
    </source>
</evidence>
<comment type="subcellular location">
    <subcellularLocation>
        <location evidence="1">Membrane</location>
        <topology evidence="1">Multi-pass membrane protein</topology>
    </subcellularLocation>
</comment>